<organism evidence="3 4">
    <name type="scientific">Dactylonectria estremocensis</name>
    <dbReference type="NCBI Taxonomy" id="1079267"/>
    <lineage>
        <taxon>Eukaryota</taxon>
        <taxon>Fungi</taxon>
        <taxon>Dikarya</taxon>
        <taxon>Ascomycota</taxon>
        <taxon>Pezizomycotina</taxon>
        <taxon>Sordariomycetes</taxon>
        <taxon>Hypocreomycetidae</taxon>
        <taxon>Hypocreales</taxon>
        <taxon>Nectriaceae</taxon>
        <taxon>Dactylonectria</taxon>
    </lineage>
</organism>
<keyword evidence="2" id="KW-0812">Transmembrane</keyword>
<sequence>MSGQGRRRSSGGVPLLPVQSTSSIQKPASVVTSSGYAPVGAPAALPPRQAPRGFWSYVGRFILTLVQLLVPFVVTGYYFFIWKLFLARPIDDAVKYGITHETWIFYSWFLVGVFGLGWSKFALASAEPVPTEQTWSSPGGWMKCIKSLMSDEGAPEGFLWYALAFVSLLMYVALPLSGLCLELSDGYVPVSTVPRVVGHTWADFHSRQAVWYKKGAAKAWEMGFPPIIPGVGVIFTPKHLQRGDYSGLEDAPNSLPLSGGMPEMFLAPQAEAPVSGEAWGLRAGYNCSMVEDASEFTILTQKSNMVLEYINTPDSFGRGFTTPSGDYIFACNSSQSSGHLAYNLYAYMEMGVSMYAKTYGNESTSFDPDDIPKADILEFALWQTQRKPEYESDLNFNSTLSPIIKGMPHPVIEAENGTFVRNDTFFDYRGKVGTQVKNSSYADMLPKEVPAVAIAPPIGVRCQVLSALGNARLDPRQSTFESFQQTPSPPWDANIEDHTPRLGIIAQGTIWAKYFEIFRAVNAPPPLASSNSYMYTNYLQPQALQKGVLLAYAMDGLQLMYDGVYGFEGAYANDNLTTSTPGKILTAGEVVSPALPAWLFVAWAVGCTLIRVFVLFFAPRV</sequence>
<evidence type="ECO:0000313" key="4">
    <source>
        <dbReference type="Proteomes" id="UP000717696"/>
    </source>
</evidence>
<dbReference type="OrthoDB" id="5287717at2759"/>
<dbReference type="AlphaFoldDB" id="A0A9P9EUP1"/>
<dbReference type="Proteomes" id="UP000717696">
    <property type="component" value="Unassembled WGS sequence"/>
</dbReference>
<proteinExistence type="predicted"/>
<feature type="region of interest" description="Disordered" evidence="1">
    <location>
        <begin position="1"/>
        <end position="21"/>
    </location>
</feature>
<keyword evidence="2" id="KW-0472">Membrane</keyword>
<feature type="transmembrane region" description="Helical" evidence="2">
    <location>
        <begin position="597"/>
        <end position="618"/>
    </location>
</feature>
<feature type="transmembrane region" description="Helical" evidence="2">
    <location>
        <begin position="61"/>
        <end position="82"/>
    </location>
</feature>
<keyword evidence="4" id="KW-1185">Reference proteome</keyword>
<evidence type="ECO:0000256" key="2">
    <source>
        <dbReference type="SAM" id="Phobius"/>
    </source>
</evidence>
<evidence type="ECO:0000313" key="3">
    <source>
        <dbReference type="EMBL" id="KAH7145587.1"/>
    </source>
</evidence>
<keyword evidence="2" id="KW-1133">Transmembrane helix</keyword>
<reference evidence="3" key="1">
    <citation type="journal article" date="2021" name="Nat. Commun.">
        <title>Genetic determinants of endophytism in the Arabidopsis root mycobiome.</title>
        <authorList>
            <person name="Mesny F."/>
            <person name="Miyauchi S."/>
            <person name="Thiergart T."/>
            <person name="Pickel B."/>
            <person name="Atanasova L."/>
            <person name="Karlsson M."/>
            <person name="Huettel B."/>
            <person name="Barry K.W."/>
            <person name="Haridas S."/>
            <person name="Chen C."/>
            <person name="Bauer D."/>
            <person name="Andreopoulos W."/>
            <person name="Pangilinan J."/>
            <person name="LaButti K."/>
            <person name="Riley R."/>
            <person name="Lipzen A."/>
            <person name="Clum A."/>
            <person name="Drula E."/>
            <person name="Henrissat B."/>
            <person name="Kohler A."/>
            <person name="Grigoriev I.V."/>
            <person name="Martin F.M."/>
            <person name="Hacquard S."/>
        </authorList>
    </citation>
    <scope>NUCLEOTIDE SEQUENCE</scope>
    <source>
        <strain evidence="3">MPI-CAGE-AT-0021</strain>
    </source>
</reference>
<dbReference type="EMBL" id="JAGMUU010000009">
    <property type="protein sequence ID" value="KAH7145587.1"/>
    <property type="molecule type" value="Genomic_DNA"/>
</dbReference>
<gene>
    <name evidence="3" type="ORF">B0J13DRAFT_323463</name>
</gene>
<evidence type="ECO:0000256" key="1">
    <source>
        <dbReference type="SAM" id="MobiDB-lite"/>
    </source>
</evidence>
<feature type="transmembrane region" description="Helical" evidence="2">
    <location>
        <begin position="158"/>
        <end position="179"/>
    </location>
</feature>
<protein>
    <submittedName>
        <fullName evidence="3">Uncharacterized protein</fullName>
    </submittedName>
</protein>
<accession>A0A9P9EUP1</accession>
<name>A0A9P9EUP1_9HYPO</name>
<feature type="transmembrane region" description="Helical" evidence="2">
    <location>
        <begin position="102"/>
        <end position="123"/>
    </location>
</feature>
<comment type="caution">
    <text evidence="3">The sequence shown here is derived from an EMBL/GenBank/DDBJ whole genome shotgun (WGS) entry which is preliminary data.</text>
</comment>